<name>A0A9W7ZTR6_9FUNG</name>
<dbReference type="PIRSF" id="PIRSF011312">
    <property type="entry name" value="Cell_cycle_HUS1"/>
    <property type="match status" value="1"/>
</dbReference>
<dbReference type="GO" id="GO:0044778">
    <property type="term" value="P:meiotic DNA integrity checkpoint signaling"/>
    <property type="evidence" value="ECO:0007669"/>
    <property type="project" value="TreeGrafter"/>
</dbReference>
<evidence type="ECO:0000256" key="1">
    <source>
        <dbReference type="ARBA" id="ARBA00004123"/>
    </source>
</evidence>
<evidence type="ECO:0000313" key="6">
    <source>
        <dbReference type="Proteomes" id="UP001150538"/>
    </source>
</evidence>
<accession>A0A9W7ZTR6</accession>
<comment type="subcellular location">
    <subcellularLocation>
        <location evidence="1">Nucleus</location>
    </subcellularLocation>
</comment>
<comment type="similarity">
    <text evidence="2 4">Belongs to the HUS1 family.</text>
</comment>
<dbReference type="Gene3D" id="3.70.10.10">
    <property type="match status" value="1"/>
</dbReference>
<dbReference type="PANTHER" id="PTHR12900:SF0">
    <property type="entry name" value="CHECKPOINT PROTEIN"/>
    <property type="match status" value="1"/>
</dbReference>
<evidence type="ECO:0000256" key="4">
    <source>
        <dbReference type="PIRNR" id="PIRNR011312"/>
    </source>
</evidence>
<organism evidence="5 6">
    <name type="scientific">Mycoemilia scoparia</name>
    <dbReference type="NCBI Taxonomy" id="417184"/>
    <lineage>
        <taxon>Eukaryota</taxon>
        <taxon>Fungi</taxon>
        <taxon>Fungi incertae sedis</taxon>
        <taxon>Zoopagomycota</taxon>
        <taxon>Kickxellomycotina</taxon>
        <taxon>Kickxellomycetes</taxon>
        <taxon>Kickxellales</taxon>
        <taxon>Kickxellaceae</taxon>
        <taxon>Mycoemilia</taxon>
    </lineage>
</organism>
<comment type="caution">
    <text evidence="5">The sequence shown here is derived from an EMBL/GenBank/DDBJ whole genome shotgun (WGS) entry which is preliminary data.</text>
</comment>
<keyword evidence="6" id="KW-1185">Reference proteome</keyword>
<dbReference type="GO" id="GO:0033314">
    <property type="term" value="P:mitotic DNA replication checkpoint signaling"/>
    <property type="evidence" value="ECO:0007669"/>
    <property type="project" value="TreeGrafter"/>
</dbReference>
<dbReference type="Proteomes" id="UP001150538">
    <property type="component" value="Unassembled WGS sequence"/>
</dbReference>
<dbReference type="AlphaFoldDB" id="A0A9W7ZTR6"/>
<reference evidence="5" key="1">
    <citation type="submission" date="2022-07" db="EMBL/GenBank/DDBJ databases">
        <title>Phylogenomic reconstructions and comparative analyses of Kickxellomycotina fungi.</title>
        <authorList>
            <person name="Reynolds N.K."/>
            <person name="Stajich J.E."/>
            <person name="Barry K."/>
            <person name="Grigoriev I.V."/>
            <person name="Crous P."/>
            <person name="Smith M.E."/>
        </authorList>
    </citation>
    <scope>NUCLEOTIDE SEQUENCE</scope>
    <source>
        <strain evidence="5">NBRC 100468</strain>
    </source>
</reference>
<dbReference type="GO" id="GO:0000724">
    <property type="term" value="P:double-strand break repair via homologous recombination"/>
    <property type="evidence" value="ECO:0007669"/>
    <property type="project" value="TreeGrafter"/>
</dbReference>
<protein>
    <recommendedName>
        <fullName evidence="4">Checkpoint protein</fullName>
    </recommendedName>
</protein>
<gene>
    <name evidence="5" type="primary">hus1</name>
    <name evidence="5" type="ORF">H4219_005236</name>
</gene>
<evidence type="ECO:0000256" key="3">
    <source>
        <dbReference type="ARBA" id="ARBA00023242"/>
    </source>
</evidence>
<dbReference type="PANTHER" id="PTHR12900">
    <property type="entry name" value="MITOTIC AND DNA DAMAGE CHECKPOINT PROTEIN HUS1"/>
    <property type="match status" value="1"/>
</dbReference>
<proteinExistence type="inferred from homology"/>
<dbReference type="GO" id="GO:0000723">
    <property type="term" value="P:telomere maintenance"/>
    <property type="evidence" value="ECO:0007669"/>
    <property type="project" value="TreeGrafter"/>
</dbReference>
<dbReference type="EMBL" id="JANBPU010000266">
    <property type="protein sequence ID" value="KAJ1913376.1"/>
    <property type="molecule type" value="Genomic_DNA"/>
</dbReference>
<dbReference type="GO" id="GO:0035861">
    <property type="term" value="C:site of double-strand break"/>
    <property type="evidence" value="ECO:0007669"/>
    <property type="project" value="TreeGrafter"/>
</dbReference>
<evidence type="ECO:0000313" key="5">
    <source>
        <dbReference type="EMBL" id="KAJ1913376.1"/>
    </source>
</evidence>
<evidence type="ECO:0000256" key="2">
    <source>
        <dbReference type="ARBA" id="ARBA00005563"/>
    </source>
</evidence>
<dbReference type="GO" id="GO:0031573">
    <property type="term" value="P:mitotic intra-S DNA damage checkpoint signaling"/>
    <property type="evidence" value="ECO:0007669"/>
    <property type="project" value="TreeGrafter"/>
</dbReference>
<dbReference type="InterPro" id="IPR016580">
    <property type="entry name" value="HUS1"/>
</dbReference>
<dbReference type="GO" id="GO:0030896">
    <property type="term" value="C:checkpoint clamp complex"/>
    <property type="evidence" value="ECO:0007669"/>
    <property type="project" value="InterPro"/>
</dbReference>
<dbReference type="OrthoDB" id="337750at2759"/>
<dbReference type="GO" id="GO:0005730">
    <property type="term" value="C:nucleolus"/>
    <property type="evidence" value="ECO:0007669"/>
    <property type="project" value="InterPro"/>
</dbReference>
<dbReference type="Pfam" id="PF04005">
    <property type="entry name" value="Hus1"/>
    <property type="match status" value="1"/>
</dbReference>
<dbReference type="InterPro" id="IPR007150">
    <property type="entry name" value="HUS1/Mec3"/>
</dbReference>
<sequence length="279" mass="31678">MKLRARVANPQLLTSKLDIFKRWTFDAAFFEYTVESLTNNEIYTELQVEHWQRALKSCRDGEDVTLKLTKRNNMPYLSFQISETGRIGGRGAHVLKQEVPLRILSPQQMENIREPIVPSGQVHIMLPPLHSLRSVAERLKSLGDLVAISANMSGEFTLKVATELVEIETHFRGLVNPEFDTNTQSTNNPNDNVDPLLQRYRDDPTLFATGVIDTKSFINFLYSYHVIPKNIVACIVENHAVIFYVYVASTIISSNLEDLIADEEQTCGALTYYIPSRLS</sequence>
<dbReference type="GO" id="GO:0006289">
    <property type="term" value="P:nucleotide-excision repair"/>
    <property type="evidence" value="ECO:0007669"/>
    <property type="project" value="TreeGrafter"/>
</dbReference>
<keyword evidence="3" id="KW-0539">Nucleus</keyword>